<feature type="signal peptide" evidence="5">
    <location>
        <begin position="1"/>
        <end position="18"/>
    </location>
</feature>
<dbReference type="GO" id="GO:0017171">
    <property type="term" value="F:serine hydrolase activity"/>
    <property type="evidence" value="ECO:0007669"/>
    <property type="project" value="TreeGrafter"/>
</dbReference>
<dbReference type="Pfam" id="PF00151">
    <property type="entry name" value="Lipase"/>
    <property type="match status" value="1"/>
</dbReference>
<evidence type="ECO:0000313" key="7">
    <source>
        <dbReference type="EMBL" id="CAK1544563.1"/>
    </source>
</evidence>
<keyword evidence="5" id="KW-0732">Signal</keyword>
<proteinExistence type="inferred from homology"/>
<dbReference type="CDD" id="cd00707">
    <property type="entry name" value="Pancreat_lipase_like"/>
    <property type="match status" value="1"/>
</dbReference>
<comment type="caution">
    <text evidence="7">The sequence shown here is derived from an EMBL/GenBank/DDBJ whole genome shotgun (WGS) entry which is preliminary data.</text>
</comment>
<evidence type="ECO:0000256" key="3">
    <source>
        <dbReference type="ARBA" id="ARBA00022525"/>
    </source>
</evidence>
<evidence type="ECO:0000256" key="1">
    <source>
        <dbReference type="ARBA" id="ARBA00004613"/>
    </source>
</evidence>
<dbReference type="InterPro" id="IPR033906">
    <property type="entry name" value="Lipase_N"/>
</dbReference>
<evidence type="ECO:0000259" key="6">
    <source>
        <dbReference type="Pfam" id="PF00151"/>
    </source>
</evidence>
<keyword evidence="8" id="KW-1185">Reference proteome</keyword>
<sequence length="331" mass="36296">MKLLVGLSLFVALSVGSAIEPTIPLDNSHYVEGVSRYIWMPDGNDVPHLVDLQAPAEPIDLLSGADNQYLLFTRRNPQNSQQLRHNDLNSVRNSNYNRNWPIVVIAHGWNGDINSKVNGFVRDAMLAVGDYNVIVLDWRRGAGGLYTSTVRAVPGTGEQLGFFLNWLISNFGGNWNNVHLVGYSLGAHVVGHVSRATGRRPGRITGLDPAGPQFGGNPVALRAQDAAYVECISTDGGILGIFDPICQANFYPNGGRHPQPGCWINTCSHSRNYELYAATVRYDRFVGRQCANLAEAQNQRCNGRQFNMGNANINKRGNGLYGLTTGAQWPF</sequence>
<evidence type="ECO:0000313" key="8">
    <source>
        <dbReference type="Proteomes" id="UP001497472"/>
    </source>
</evidence>
<dbReference type="InterPro" id="IPR000734">
    <property type="entry name" value="TAG_lipase"/>
</dbReference>
<protein>
    <recommendedName>
        <fullName evidence="6">Lipase domain-containing protein</fullName>
    </recommendedName>
</protein>
<dbReference type="InterPro" id="IPR013818">
    <property type="entry name" value="Lipase"/>
</dbReference>
<dbReference type="InterPro" id="IPR029058">
    <property type="entry name" value="AB_hydrolase_fold"/>
</dbReference>
<dbReference type="EMBL" id="CAVLEF010000005">
    <property type="protein sequence ID" value="CAK1544563.1"/>
    <property type="molecule type" value="Genomic_DNA"/>
</dbReference>
<dbReference type="GO" id="GO:0016298">
    <property type="term" value="F:lipase activity"/>
    <property type="evidence" value="ECO:0007669"/>
    <property type="project" value="InterPro"/>
</dbReference>
<name>A0AAV1J7R0_9NEOP</name>
<evidence type="ECO:0000256" key="4">
    <source>
        <dbReference type="RuleBase" id="RU004262"/>
    </source>
</evidence>
<dbReference type="PANTHER" id="PTHR11610:SF104">
    <property type="entry name" value="AGAP010328-PA"/>
    <property type="match status" value="1"/>
</dbReference>
<reference evidence="7 8" key="1">
    <citation type="submission" date="2023-11" db="EMBL/GenBank/DDBJ databases">
        <authorList>
            <person name="Okamura Y."/>
        </authorList>
    </citation>
    <scope>NUCLEOTIDE SEQUENCE [LARGE SCALE GENOMIC DNA]</scope>
</reference>
<dbReference type="GO" id="GO:0005615">
    <property type="term" value="C:extracellular space"/>
    <property type="evidence" value="ECO:0007669"/>
    <property type="project" value="TreeGrafter"/>
</dbReference>
<comment type="similarity">
    <text evidence="2 4">Belongs to the AB hydrolase superfamily. Lipase family.</text>
</comment>
<gene>
    <name evidence="7" type="ORF">LNINA_LOCUS4296</name>
</gene>
<comment type="subcellular location">
    <subcellularLocation>
        <location evidence="1">Secreted</location>
    </subcellularLocation>
</comment>
<dbReference type="GO" id="GO:0016042">
    <property type="term" value="P:lipid catabolic process"/>
    <property type="evidence" value="ECO:0007669"/>
    <property type="project" value="TreeGrafter"/>
</dbReference>
<feature type="domain" description="Lipase" evidence="6">
    <location>
        <begin position="65"/>
        <end position="311"/>
    </location>
</feature>
<dbReference type="PRINTS" id="PR00821">
    <property type="entry name" value="TAGLIPASE"/>
</dbReference>
<evidence type="ECO:0000256" key="2">
    <source>
        <dbReference type="ARBA" id="ARBA00010701"/>
    </source>
</evidence>
<keyword evidence="3" id="KW-0964">Secreted</keyword>
<dbReference type="Gene3D" id="3.40.50.1820">
    <property type="entry name" value="alpha/beta hydrolase"/>
    <property type="match status" value="1"/>
</dbReference>
<feature type="chain" id="PRO_5043449348" description="Lipase domain-containing protein" evidence="5">
    <location>
        <begin position="19"/>
        <end position="331"/>
    </location>
</feature>
<accession>A0AAV1J7R0</accession>
<dbReference type="PANTHER" id="PTHR11610">
    <property type="entry name" value="LIPASE"/>
    <property type="match status" value="1"/>
</dbReference>
<evidence type="ECO:0000256" key="5">
    <source>
        <dbReference type="SAM" id="SignalP"/>
    </source>
</evidence>
<dbReference type="AlphaFoldDB" id="A0AAV1J7R0"/>
<dbReference type="SUPFAM" id="SSF53474">
    <property type="entry name" value="alpha/beta-Hydrolases"/>
    <property type="match status" value="1"/>
</dbReference>
<organism evidence="7 8">
    <name type="scientific">Leptosia nina</name>
    <dbReference type="NCBI Taxonomy" id="320188"/>
    <lineage>
        <taxon>Eukaryota</taxon>
        <taxon>Metazoa</taxon>
        <taxon>Ecdysozoa</taxon>
        <taxon>Arthropoda</taxon>
        <taxon>Hexapoda</taxon>
        <taxon>Insecta</taxon>
        <taxon>Pterygota</taxon>
        <taxon>Neoptera</taxon>
        <taxon>Endopterygota</taxon>
        <taxon>Lepidoptera</taxon>
        <taxon>Glossata</taxon>
        <taxon>Ditrysia</taxon>
        <taxon>Papilionoidea</taxon>
        <taxon>Pieridae</taxon>
        <taxon>Pierinae</taxon>
        <taxon>Leptosia</taxon>
    </lineage>
</organism>
<dbReference type="Proteomes" id="UP001497472">
    <property type="component" value="Unassembled WGS sequence"/>
</dbReference>